<feature type="region of interest" description="Disordered" evidence="2">
    <location>
        <begin position="1"/>
        <end position="28"/>
    </location>
</feature>
<dbReference type="PROSITE" id="PS50056">
    <property type="entry name" value="TYR_PHOSPHATASE_2"/>
    <property type="match status" value="1"/>
</dbReference>
<dbReference type="PANTHER" id="PTHR46588">
    <property type="entry name" value="SERINE/THREONINE/TYROSINE-INTERACTING PROTEIN"/>
    <property type="match status" value="1"/>
</dbReference>
<sequence length="349" mass="38695">MGPAETRRPLATPAAPFSSRPPSPPGINIPAVPVNRALQPITIVPSFENVDPAALSASDLQIITQNGKEQIATDSALKWTWQSRRQAQPVLDFLYLGPSSVVKDRQWLKDNGFTMLLAARTSWMAEVQLLSVHRVAEELGIQAEHVDVSDNQELIRAFPSVVRKINDHMLRIYREQAVSNDGHGQHEQMQTTGGEDSSMVIDQHNFQRGKVLVFCESGNDRSAAVVVAYLMAVFGLDIFAACQFVQYRRFSVSLDDNLKQLLNTYQGILEAQRTVNTFHMNPANVLAVSNSLNNGSSNFAHKRGIEDAMHVDGEDESVDASATYDGILDADRYRDRPHFVPFVDHTGDV</sequence>
<dbReference type="InterPro" id="IPR000387">
    <property type="entry name" value="Tyr_Pase_dom"/>
</dbReference>
<dbReference type="OrthoDB" id="10252009at2759"/>
<dbReference type="GO" id="GO:0062026">
    <property type="term" value="P:negative regulation of SCF-dependent proteasomal ubiquitin-dependent catabolic process"/>
    <property type="evidence" value="ECO:0007669"/>
    <property type="project" value="TreeGrafter"/>
</dbReference>
<dbReference type="AlphaFoldDB" id="A0A9P8Y6X1"/>
<dbReference type="EMBL" id="JAGTJQ010000005">
    <property type="protein sequence ID" value="KAH7031270.1"/>
    <property type="molecule type" value="Genomic_DNA"/>
</dbReference>
<evidence type="ECO:0000313" key="4">
    <source>
        <dbReference type="EMBL" id="KAH7031270.1"/>
    </source>
</evidence>
<evidence type="ECO:0000256" key="2">
    <source>
        <dbReference type="SAM" id="MobiDB-lite"/>
    </source>
</evidence>
<dbReference type="GeneID" id="70183541"/>
<dbReference type="Proteomes" id="UP000756346">
    <property type="component" value="Unassembled WGS sequence"/>
</dbReference>
<dbReference type="GO" id="GO:0005654">
    <property type="term" value="C:nucleoplasm"/>
    <property type="evidence" value="ECO:0007669"/>
    <property type="project" value="TreeGrafter"/>
</dbReference>
<dbReference type="GO" id="GO:0005737">
    <property type="term" value="C:cytoplasm"/>
    <property type="evidence" value="ECO:0007669"/>
    <property type="project" value="TreeGrafter"/>
</dbReference>
<proteinExistence type="inferred from homology"/>
<evidence type="ECO:0000313" key="5">
    <source>
        <dbReference type="Proteomes" id="UP000756346"/>
    </source>
</evidence>
<dbReference type="Gene3D" id="3.90.190.10">
    <property type="entry name" value="Protein tyrosine phosphatase superfamily"/>
    <property type="match status" value="1"/>
</dbReference>
<comment type="caution">
    <text evidence="4">The sequence shown here is derived from an EMBL/GenBank/DDBJ whole genome shotgun (WGS) entry which is preliminary data.</text>
</comment>
<dbReference type="GO" id="GO:0070372">
    <property type="term" value="P:regulation of ERK1 and ERK2 cascade"/>
    <property type="evidence" value="ECO:0007669"/>
    <property type="project" value="TreeGrafter"/>
</dbReference>
<name>A0A9P8Y6X1_9PEZI</name>
<evidence type="ECO:0000256" key="1">
    <source>
        <dbReference type="ARBA" id="ARBA00009649"/>
    </source>
</evidence>
<dbReference type="SMART" id="SM00195">
    <property type="entry name" value="DSPc"/>
    <property type="match status" value="1"/>
</dbReference>
<dbReference type="SUPFAM" id="SSF52799">
    <property type="entry name" value="(Phosphotyrosine protein) phosphatases II"/>
    <property type="match status" value="1"/>
</dbReference>
<dbReference type="Pfam" id="PF00782">
    <property type="entry name" value="DSPc"/>
    <property type="match status" value="1"/>
</dbReference>
<accession>A0A9P8Y6X1</accession>
<evidence type="ECO:0000259" key="3">
    <source>
        <dbReference type="PROSITE" id="PS50056"/>
    </source>
</evidence>
<dbReference type="CDD" id="cd14498">
    <property type="entry name" value="DSP"/>
    <property type="match status" value="1"/>
</dbReference>
<comment type="similarity">
    <text evidence="1">Belongs to the protein-tyrosine phosphatase family. Non-receptor class subfamily.</text>
</comment>
<dbReference type="RefSeq" id="XP_046012950.1">
    <property type="nucleotide sequence ID" value="XM_046153995.1"/>
</dbReference>
<protein>
    <submittedName>
        <fullName evidence="4">Protein-tyrosine phosphatase-like protein</fullName>
    </submittedName>
</protein>
<dbReference type="GO" id="GO:1990444">
    <property type="term" value="F:F-box domain binding"/>
    <property type="evidence" value="ECO:0007669"/>
    <property type="project" value="TreeGrafter"/>
</dbReference>
<dbReference type="InterPro" id="IPR029021">
    <property type="entry name" value="Prot-tyrosine_phosphatase-like"/>
</dbReference>
<dbReference type="PANTHER" id="PTHR46588:SF1">
    <property type="entry name" value="SERINE_THREONINE_TYROSINE-INTERACTING PROTEIN"/>
    <property type="match status" value="1"/>
</dbReference>
<keyword evidence="5" id="KW-1185">Reference proteome</keyword>
<dbReference type="InterPro" id="IPR052449">
    <property type="entry name" value="STYX-Interacting_Phosphatase"/>
</dbReference>
<reference evidence="4" key="1">
    <citation type="journal article" date="2021" name="Nat. Commun.">
        <title>Genetic determinants of endophytism in the Arabidopsis root mycobiome.</title>
        <authorList>
            <person name="Mesny F."/>
            <person name="Miyauchi S."/>
            <person name="Thiergart T."/>
            <person name="Pickel B."/>
            <person name="Atanasova L."/>
            <person name="Karlsson M."/>
            <person name="Huettel B."/>
            <person name="Barry K.W."/>
            <person name="Haridas S."/>
            <person name="Chen C."/>
            <person name="Bauer D."/>
            <person name="Andreopoulos W."/>
            <person name="Pangilinan J."/>
            <person name="LaButti K."/>
            <person name="Riley R."/>
            <person name="Lipzen A."/>
            <person name="Clum A."/>
            <person name="Drula E."/>
            <person name="Henrissat B."/>
            <person name="Kohler A."/>
            <person name="Grigoriev I.V."/>
            <person name="Martin F.M."/>
            <person name="Hacquard S."/>
        </authorList>
    </citation>
    <scope>NUCLEOTIDE SEQUENCE</scope>
    <source>
        <strain evidence="4">MPI-CAGE-CH-0230</strain>
    </source>
</reference>
<dbReference type="InterPro" id="IPR020422">
    <property type="entry name" value="TYR_PHOSPHATASE_DUAL_dom"/>
</dbReference>
<dbReference type="GO" id="GO:0140096">
    <property type="term" value="F:catalytic activity, acting on a protein"/>
    <property type="evidence" value="ECO:0007669"/>
    <property type="project" value="UniProtKB-ARBA"/>
</dbReference>
<dbReference type="InterPro" id="IPR000340">
    <property type="entry name" value="Dual-sp_phosphatase_cat-dom"/>
</dbReference>
<organism evidence="4 5">
    <name type="scientific">Microdochium trichocladiopsis</name>
    <dbReference type="NCBI Taxonomy" id="1682393"/>
    <lineage>
        <taxon>Eukaryota</taxon>
        <taxon>Fungi</taxon>
        <taxon>Dikarya</taxon>
        <taxon>Ascomycota</taxon>
        <taxon>Pezizomycotina</taxon>
        <taxon>Sordariomycetes</taxon>
        <taxon>Xylariomycetidae</taxon>
        <taxon>Xylariales</taxon>
        <taxon>Microdochiaceae</taxon>
        <taxon>Microdochium</taxon>
    </lineage>
</organism>
<gene>
    <name evidence="4" type="ORF">B0I36DRAFT_323560</name>
</gene>
<feature type="domain" description="Tyrosine specific protein phosphatases" evidence="3">
    <location>
        <begin position="209"/>
        <end position="260"/>
    </location>
</feature>